<dbReference type="InterPro" id="IPR009057">
    <property type="entry name" value="Homeodomain-like_sf"/>
</dbReference>
<dbReference type="Gene3D" id="1.10.357.10">
    <property type="entry name" value="Tetracycline Repressor, domain 2"/>
    <property type="match status" value="1"/>
</dbReference>
<dbReference type="EMBL" id="JBEQNB010000009">
    <property type="protein sequence ID" value="MES0835676.1"/>
    <property type="molecule type" value="Genomic_DNA"/>
</dbReference>
<dbReference type="InterPro" id="IPR039538">
    <property type="entry name" value="BetI_C"/>
</dbReference>
<protein>
    <submittedName>
        <fullName evidence="7">TetR family transcriptional regulator</fullName>
    </submittedName>
</protein>
<feature type="DNA-binding region" description="H-T-H motif" evidence="5">
    <location>
        <begin position="38"/>
        <end position="57"/>
    </location>
</feature>
<evidence type="ECO:0000256" key="3">
    <source>
        <dbReference type="ARBA" id="ARBA00023125"/>
    </source>
</evidence>
<dbReference type="InterPro" id="IPR001647">
    <property type="entry name" value="HTH_TetR"/>
</dbReference>
<name>A0ABV1ZX30_9ACTN</name>
<keyword evidence="1" id="KW-0678">Repressor</keyword>
<keyword evidence="3 5" id="KW-0238">DNA-binding</keyword>
<dbReference type="RefSeq" id="WP_352984586.1">
    <property type="nucleotide sequence ID" value="NZ_JBEQNA010000011.1"/>
</dbReference>
<feature type="domain" description="HTH tetR-type" evidence="6">
    <location>
        <begin position="15"/>
        <end position="75"/>
    </location>
</feature>
<gene>
    <name evidence="7" type="ORF">ABUK86_18000</name>
</gene>
<evidence type="ECO:0000256" key="1">
    <source>
        <dbReference type="ARBA" id="ARBA00022491"/>
    </source>
</evidence>
<evidence type="ECO:0000256" key="5">
    <source>
        <dbReference type="PROSITE-ProRule" id="PRU00335"/>
    </source>
</evidence>
<accession>A0ABV1ZX30</accession>
<dbReference type="PROSITE" id="PS50977">
    <property type="entry name" value="HTH_TETR_2"/>
    <property type="match status" value="1"/>
</dbReference>
<dbReference type="PRINTS" id="PR00455">
    <property type="entry name" value="HTHTETR"/>
</dbReference>
<dbReference type="InterPro" id="IPR050109">
    <property type="entry name" value="HTH-type_TetR-like_transc_reg"/>
</dbReference>
<dbReference type="InterPro" id="IPR036271">
    <property type="entry name" value="Tet_transcr_reg_TetR-rel_C_sf"/>
</dbReference>
<dbReference type="Proteomes" id="UP001432401">
    <property type="component" value="Unassembled WGS sequence"/>
</dbReference>
<dbReference type="SUPFAM" id="SSF46689">
    <property type="entry name" value="Homeodomain-like"/>
    <property type="match status" value="1"/>
</dbReference>
<reference evidence="7 8" key="1">
    <citation type="submission" date="2024-06" db="EMBL/GenBank/DDBJ databases">
        <authorList>
            <person name="Bataeva Y.V."/>
            <person name="Grigorian L.N."/>
            <person name="Solomentsev V.I."/>
        </authorList>
    </citation>
    <scope>NUCLEOTIDE SEQUENCE [LARGE SCALE GENOMIC DNA]</scope>
    <source>
        <strain evidence="8">SCPM-O-B-12605 (RCAM04882)</strain>
    </source>
</reference>
<evidence type="ECO:0000256" key="2">
    <source>
        <dbReference type="ARBA" id="ARBA00023015"/>
    </source>
</evidence>
<sequence>MADDPGGPVPRTPREEVRRRLLSAAVRAFAEHGYADSRLEDIAHAAGFTKGAVYSNFGGKRDLFGAVLRERSDAEIDTLLARIGESADPADAVADTVRGVARRITEDPERGRLGLEFAARATRDAQTRDVVGRMRRAQREAVAEAVSRFAARGVPLGADPGLTALILHCLTNGLSMEHLADPGSVDTETIERALGAVIAALAPVPPPDREEPQ</sequence>
<dbReference type="PANTHER" id="PTHR30055:SF234">
    <property type="entry name" value="HTH-TYPE TRANSCRIPTIONAL REGULATOR BETI"/>
    <property type="match status" value="1"/>
</dbReference>
<evidence type="ECO:0000256" key="4">
    <source>
        <dbReference type="ARBA" id="ARBA00023163"/>
    </source>
</evidence>
<evidence type="ECO:0000313" key="7">
    <source>
        <dbReference type="EMBL" id="MES0835676.1"/>
    </source>
</evidence>
<proteinExistence type="predicted"/>
<dbReference type="Pfam" id="PF13977">
    <property type="entry name" value="TetR_C_6"/>
    <property type="match status" value="1"/>
</dbReference>
<comment type="caution">
    <text evidence="7">The sequence shown here is derived from an EMBL/GenBank/DDBJ whole genome shotgun (WGS) entry which is preliminary data.</text>
</comment>
<keyword evidence="2" id="KW-0805">Transcription regulation</keyword>
<evidence type="ECO:0000313" key="8">
    <source>
        <dbReference type="Proteomes" id="UP001432401"/>
    </source>
</evidence>
<keyword evidence="4" id="KW-0804">Transcription</keyword>
<evidence type="ECO:0000259" key="6">
    <source>
        <dbReference type="PROSITE" id="PS50977"/>
    </source>
</evidence>
<organism evidence="7 8">
    <name type="scientific">Nocardiopsis tropica</name>
    <dbReference type="NCBI Taxonomy" id="109330"/>
    <lineage>
        <taxon>Bacteria</taxon>
        <taxon>Bacillati</taxon>
        <taxon>Actinomycetota</taxon>
        <taxon>Actinomycetes</taxon>
        <taxon>Streptosporangiales</taxon>
        <taxon>Nocardiopsidaceae</taxon>
        <taxon>Nocardiopsis</taxon>
    </lineage>
</organism>
<dbReference type="Pfam" id="PF00440">
    <property type="entry name" value="TetR_N"/>
    <property type="match status" value="1"/>
</dbReference>
<keyword evidence="8" id="KW-1185">Reference proteome</keyword>
<dbReference type="SUPFAM" id="SSF48498">
    <property type="entry name" value="Tetracyclin repressor-like, C-terminal domain"/>
    <property type="match status" value="1"/>
</dbReference>
<dbReference type="PANTHER" id="PTHR30055">
    <property type="entry name" value="HTH-TYPE TRANSCRIPTIONAL REGULATOR RUTR"/>
    <property type="match status" value="1"/>
</dbReference>